<dbReference type="Proteomes" id="UP001063166">
    <property type="component" value="Unassembled WGS sequence"/>
</dbReference>
<evidence type="ECO:0000313" key="3">
    <source>
        <dbReference type="Proteomes" id="UP001063166"/>
    </source>
</evidence>
<feature type="region of interest" description="Disordered" evidence="1">
    <location>
        <begin position="58"/>
        <end position="82"/>
    </location>
</feature>
<feature type="region of interest" description="Disordered" evidence="1">
    <location>
        <begin position="1"/>
        <end position="39"/>
    </location>
</feature>
<proteinExistence type="predicted"/>
<evidence type="ECO:0000313" key="2">
    <source>
        <dbReference type="EMBL" id="GLB36408.1"/>
    </source>
</evidence>
<gene>
    <name evidence="2" type="ORF">LshimejAT787_0306960</name>
</gene>
<evidence type="ECO:0000256" key="1">
    <source>
        <dbReference type="SAM" id="MobiDB-lite"/>
    </source>
</evidence>
<dbReference type="AlphaFoldDB" id="A0A9P3PJ58"/>
<feature type="compositionally biased region" description="Gly residues" evidence="1">
    <location>
        <begin position="66"/>
        <end position="76"/>
    </location>
</feature>
<feature type="compositionally biased region" description="Polar residues" evidence="1">
    <location>
        <begin position="27"/>
        <end position="38"/>
    </location>
</feature>
<keyword evidence="3" id="KW-1185">Reference proteome</keyword>
<organism evidence="2 3">
    <name type="scientific">Lyophyllum shimeji</name>
    <name type="common">Hon-shimeji</name>
    <name type="synonym">Tricholoma shimeji</name>
    <dbReference type="NCBI Taxonomy" id="47721"/>
    <lineage>
        <taxon>Eukaryota</taxon>
        <taxon>Fungi</taxon>
        <taxon>Dikarya</taxon>
        <taxon>Basidiomycota</taxon>
        <taxon>Agaricomycotina</taxon>
        <taxon>Agaricomycetes</taxon>
        <taxon>Agaricomycetidae</taxon>
        <taxon>Agaricales</taxon>
        <taxon>Tricholomatineae</taxon>
        <taxon>Lyophyllaceae</taxon>
        <taxon>Lyophyllum</taxon>
    </lineage>
</organism>
<protein>
    <submittedName>
        <fullName evidence="2">Uncharacterized protein</fullName>
    </submittedName>
</protein>
<dbReference type="EMBL" id="BRPK01000003">
    <property type="protein sequence ID" value="GLB36408.1"/>
    <property type="molecule type" value="Genomic_DNA"/>
</dbReference>
<reference evidence="2" key="1">
    <citation type="submission" date="2022-07" db="EMBL/GenBank/DDBJ databases">
        <title>The genome of Lyophyllum shimeji provides insight into the initial evolution of ectomycorrhizal fungal genome.</title>
        <authorList>
            <person name="Kobayashi Y."/>
            <person name="Shibata T."/>
            <person name="Hirakawa H."/>
            <person name="Shigenobu S."/>
            <person name="Nishiyama T."/>
            <person name="Yamada A."/>
            <person name="Hasebe M."/>
            <person name="Kawaguchi M."/>
        </authorList>
    </citation>
    <scope>NUCLEOTIDE SEQUENCE</scope>
    <source>
        <strain evidence="2">AT787</strain>
    </source>
</reference>
<name>A0A9P3PJ58_LYOSH</name>
<comment type="caution">
    <text evidence="2">The sequence shown here is derived from an EMBL/GenBank/DDBJ whole genome shotgun (WGS) entry which is preliminary data.</text>
</comment>
<sequence>MGTVMCAAGRRGLDSSLNMDHGDEDQNMSPSIQSTSEIPSYIVGNGYMVSKHEKMENVERRENAEGGEGCQWGAGSGRNTRR</sequence>
<accession>A0A9P3PJ58</accession>